<keyword evidence="1" id="KW-0805">Transcription regulation</keyword>
<dbReference type="Pfam" id="PF00196">
    <property type="entry name" value="GerE"/>
    <property type="match status" value="1"/>
</dbReference>
<dbReference type="EMBL" id="LT629750">
    <property type="protein sequence ID" value="SDT37883.1"/>
    <property type="molecule type" value="Genomic_DNA"/>
</dbReference>
<keyword evidence="2 6" id="KW-0238">DNA-binding</keyword>
<evidence type="ECO:0000256" key="4">
    <source>
        <dbReference type="SAM" id="MobiDB-lite"/>
    </source>
</evidence>
<organism evidence="6 7">
    <name type="scientific">Bradyrhizobium canariense</name>
    <dbReference type="NCBI Taxonomy" id="255045"/>
    <lineage>
        <taxon>Bacteria</taxon>
        <taxon>Pseudomonadati</taxon>
        <taxon>Pseudomonadota</taxon>
        <taxon>Alphaproteobacteria</taxon>
        <taxon>Hyphomicrobiales</taxon>
        <taxon>Nitrobacteraceae</taxon>
        <taxon>Bradyrhizobium</taxon>
    </lineage>
</organism>
<dbReference type="SMART" id="SM00421">
    <property type="entry name" value="HTH_LUXR"/>
    <property type="match status" value="1"/>
</dbReference>
<gene>
    <name evidence="6" type="ORF">SAMN05444158_5710</name>
</gene>
<dbReference type="InterPro" id="IPR016032">
    <property type="entry name" value="Sig_transdc_resp-reg_C-effctor"/>
</dbReference>
<feature type="region of interest" description="Disordered" evidence="4">
    <location>
        <begin position="14"/>
        <end position="41"/>
    </location>
</feature>
<keyword evidence="3" id="KW-0804">Transcription</keyword>
<dbReference type="PRINTS" id="PR00038">
    <property type="entry name" value="HTHLUXR"/>
</dbReference>
<dbReference type="PROSITE" id="PS50043">
    <property type="entry name" value="HTH_LUXR_2"/>
    <property type="match status" value="1"/>
</dbReference>
<evidence type="ECO:0000256" key="3">
    <source>
        <dbReference type="ARBA" id="ARBA00023163"/>
    </source>
</evidence>
<proteinExistence type="predicted"/>
<evidence type="ECO:0000313" key="7">
    <source>
        <dbReference type="Proteomes" id="UP000243904"/>
    </source>
</evidence>
<dbReference type="PANTHER" id="PTHR44688:SF16">
    <property type="entry name" value="DNA-BINDING TRANSCRIPTIONAL ACTIVATOR DEVR_DOSR"/>
    <property type="match status" value="1"/>
</dbReference>
<dbReference type="PROSITE" id="PS00622">
    <property type="entry name" value="HTH_LUXR_1"/>
    <property type="match status" value="1"/>
</dbReference>
<dbReference type="RefSeq" id="WP_244548835.1">
    <property type="nucleotide sequence ID" value="NZ_LT629750.1"/>
</dbReference>
<dbReference type="GO" id="GO:0006355">
    <property type="term" value="P:regulation of DNA-templated transcription"/>
    <property type="evidence" value="ECO:0007669"/>
    <property type="project" value="InterPro"/>
</dbReference>
<keyword evidence="7" id="KW-1185">Reference proteome</keyword>
<dbReference type="Gene3D" id="3.40.50.2300">
    <property type="match status" value="1"/>
</dbReference>
<evidence type="ECO:0000313" key="6">
    <source>
        <dbReference type="EMBL" id="SDT37883.1"/>
    </source>
</evidence>
<sequence length="310" mass="33642">MQKPDPYLVRATTHSLENELSQSQPTFGLREPSNAPLYQQGPVAKPSDRRLMLISRPGLVSDCLNNALNECGYDTVFHAMSDPLRAPVEGANLVVISMNSSEPDGLTALRKRAHELRDCMPGVPAMALIEHSGHELPRELADVGLVAIVQGYLSVKLALAAINLVLVGGSLMTTKIFLQTDQVTPPRHNAPIETTDVSDDLDFSAIGNFTKREIALLTHLRQGMQNKAIAYELGIAESTVKVHLRNIMSKLHASNRTQVAYMLANGSLANPQKATVHKLEPITISGNVSELFSAAVDAKVKTTSSRHLES</sequence>
<dbReference type="PANTHER" id="PTHR44688">
    <property type="entry name" value="DNA-BINDING TRANSCRIPTIONAL ACTIVATOR DEVR_DOSR"/>
    <property type="match status" value="1"/>
</dbReference>
<protein>
    <submittedName>
        <fullName evidence="6">DNA-binding response regulator, NarL/FixJ family, contains REC and HTH domains</fullName>
    </submittedName>
</protein>
<evidence type="ECO:0000256" key="2">
    <source>
        <dbReference type="ARBA" id="ARBA00023125"/>
    </source>
</evidence>
<name>A0A1H1ZW51_9BRAD</name>
<feature type="domain" description="HTH luxR-type" evidence="5">
    <location>
        <begin position="202"/>
        <end position="266"/>
    </location>
</feature>
<feature type="compositionally biased region" description="Polar residues" evidence="4">
    <location>
        <begin position="14"/>
        <end position="26"/>
    </location>
</feature>
<reference evidence="7" key="1">
    <citation type="submission" date="2016-10" db="EMBL/GenBank/DDBJ databases">
        <authorList>
            <person name="Varghese N."/>
            <person name="Submissions S."/>
        </authorList>
    </citation>
    <scope>NUCLEOTIDE SEQUENCE [LARGE SCALE GENOMIC DNA]</scope>
    <source>
        <strain evidence="7">GAS369</strain>
    </source>
</reference>
<evidence type="ECO:0000259" key="5">
    <source>
        <dbReference type="PROSITE" id="PS50043"/>
    </source>
</evidence>
<dbReference type="GO" id="GO:0003677">
    <property type="term" value="F:DNA binding"/>
    <property type="evidence" value="ECO:0007669"/>
    <property type="project" value="UniProtKB-KW"/>
</dbReference>
<evidence type="ECO:0000256" key="1">
    <source>
        <dbReference type="ARBA" id="ARBA00023015"/>
    </source>
</evidence>
<dbReference type="Proteomes" id="UP000243904">
    <property type="component" value="Chromosome I"/>
</dbReference>
<accession>A0A1H1ZW51</accession>
<dbReference type="CDD" id="cd06170">
    <property type="entry name" value="LuxR_C_like"/>
    <property type="match status" value="1"/>
</dbReference>
<dbReference type="InterPro" id="IPR000792">
    <property type="entry name" value="Tscrpt_reg_LuxR_C"/>
</dbReference>
<dbReference type="SUPFAM" id="SSF46894">
    <property type="entry name" value="C-terminal effector domain of the bipartite response regulators"/>
    <property type="match status" value="1"/>
</dbReference>
<dbReference type="AlphaFoldDB" id="A0A1H1ZW51"/>